<feature type="non-terminal residue" evidence="2">
    <location>
        <position position="1"/>
    </location>
</feature>
<organism evidence="2 3">
    <name type="scientific">Adineta steineri</name>
    <dbReference type="NCBI Taxonomy" id="433720"/>
    <lineage>
        <taxon>Eukaryota</taxon>
        <taxon>Metazoa</taxon>
        <taxon>Spiralia</taxon>
        <taxon>Gnathifera</taxon>
        <taxon>Rotifera</taxon>
        <taxon>Eurotatoria</taxon>
        <taxon>Bdelloidea</taxon>
        <taxon>Adinetida</taxon>
        <taxon>Adinetidae</taxon>
        <taxon>Adineta</taxon>
    </lineage>
</organism>
<comment type="caution">
    <text evidence="2">The sequence shown here is derived from an EMBL/GenBank/DDBJ whole genome shotgun (WGS) entry which is preliminary data.</text>
</comment>
<sequence>TESPDDIQLASMANSIQDLQDENYRLKVGLGVGLGAGVLTTGSAAAGTFLYFSRRVAQLQSAI</sequence>
<evidence type="ECO:0000313" key="3">
    <source>
        <dbReference type="Proteomes" id="UP000663881"/>
    </source>
</evidence>
<name>A0A818GCH1_9BILA</name>
<proteinExistence type="predicted"/>
<feature type="transmembrane region" description="Helical" evidence="1">
    <location>
        <begin position="28"/>
        <end position="52"/>
    </location>
</feature>
<dbReference type="Proteomes" id="UP000663881">
    <property type="component" value="Unassembled WGS sequence"/>
</dbReference>
<keyword evidence="1" id="KW-1133">Transmembrane helix</keyword>
<gene>
    <name evidence="2" type="ORF">OKA104_LOCUS691</name>
</gene>
<keyword evidence="1" id="KW-0472">Membrane</keyword>
<protein>
    <submittedName>
        <fullName evidence="2">Uncharacterized protein</fullName>
    </submittedName>
</protein>
<evidence type="ECO:0000256" key="1">
    <source>
        <dbReference type="SAM" id="Phobius"/>
    </source>
</evidence>
<dbReference type="AlphaFoldDB" id="A0A818GCH1"/>
<accession>A0A818GCH1</accession>
<dbReference type="EMBL" id="CAJOAY010000015">
    <property type="protein sequence ID" value="CAF3487325.1"/>
    <property type="molecule type" value="Genomic_DNA"/>
</dbReference>
<reference evidence="2" key="1">
    <citation type="submission" date="2021-02" db="EMBL/GenBank/DDBJ databases">
        <authorList>
            <person name="Nowell W R."/>
        </authorList>
    </citation>
    <scope>NUCLEOTIDE SEQUENCE</scope>
</reference>
<keyword evidence="1" id="KW-0812">Transmembrane</keyword>
<evidence type="ECO:0000313" key="2">
    <source>
        <dbReference type="EMBL" id="CAF3487325.1"/>
    </source>
</evidence>